<keyword evidence="4" id="KW-1185">Reference proteome</keyword>
<dbReference type="GO" id="GO:0005634">
    <property type="term" value="C:nucleus"/>
    <property type="evidence" value="ECO:0007669"/>
    <property type="project" value="InterPro"/>
</dbReference>
<accession>A0A1R2B6R9</accession>
<dbReference type="GO" id="GO:0051056">
    <property type="term" value="P:regulation of small GTPase mediated signal transduction"/>
    <property type="evidence" value="ECO:0007669"/>
    <property type="project" value="InterPro"/>
</dbReference>
<dbReference type="InterPro" id="IPR027107">
    <property type="entry name" value="Tuberin/Ral-act_asu"/>
</dbReference>
<dbReference type="FunFam" id="3.40.50.11210:FF:000001">
    <property type="entry name" value="Ral GTPase-activating protein subunit alpha-1 isoform 1"/>
    <property type="match status" value="1"/>
</dbReference>
<gene>
    <name evidence="3" type="ORF">SteCoe_29098</name>
</gene>
<dbReference type="AlphaFoldDB" id="A0A1R2B6R9"/>
<dbReference type="Gene3D" id="3.40.50.11210">
    <property type="entry name" value="Rap/Ran-GAP"/>
    <property type="match status" value="1"/>
</dbReference>
<dbReference type="PANTHER" id="PTHR10063">
    <property type="entry name" value="TUBERIN"/>
    <property type="match status" value="1"/>
</dbReference>
<evidence type="ECO:0000313" key="3">
    <source>
        <dbReference type="EMBL" id="OMJ72469.1"/>
    </source>
</evidence>
<dbReference type="GO" id="GO:0005737">
    <property type="term" value="C:cytoplasm"/>
    <property type="evidence" value="ECO:0007669"/>
    <property type="project" value="TreeGrafter"/>
</dbReference>
<dbReference type="Proteomes" id="UP000187209">
    <property type="component" value="Unassembled WGS sequence"/>
</dbReference>
<protein>
    <recommendedName>
        <fullName evidence="2">Rap-GAP domain-containing protein</fullName>
    </recommendedName>
</protein>
<comment type="caution">
    <text evidence="3">The sequence shown here is derived from an EMBL/GenBank/DDBJ whole genome shotgun (WGS) entry which is preliminary data.</text>
</comment>
<keyword evidence="1" id="KW-0343">GTPase activation</keyword>
<dbReference type="InterPro" id="IPR035974">
    <property type="entry name" value="Rap/Ran-GAP_sf"/>
</dbReference>
<name>A0A1R2B6R9_9CILI</name>
<dbReference type="Pfam" id="PF02145">
    <property type="entry name" value="Rap_GAP"/>
    <property type="match status" value="1"/>
</dbReference>
<evidence type="ECO:0000256" key="1">
    <source>
        <dbReference type="ARBA" id="ARBA00022468"/>
    </source>
</evidence>
<dbReference type="OrthoDB" id="2499658at2759"/>
<evidence type="ECO:0000313" key="4">
    <source>
        <dbReference type="Proteomes" id="UP000187209"/>
    </source>
</evidence>
<evidence type="ECO:0000259" key="2">
    <source>
        <dbReference type="PROSITE" id="PS50085"/>
    </source>
</evidence>
<reference evidence="3 4" key="1">
    <citation type="submission" date="2016-11" db="EMBL/GenBank/DDBJ databases">
        <title>The macronuclear genome of Stentor coeruleus: a giant cell with tiny introns.</title>
        <authorList>
            <person name="Slabodnick M."/>
            <person name="Ruby J.G."/>
            <person name="Reiff S.B."/>
            <person name="Swart E.C."/>
            <person name="Gosai S."/>
            <person name="Prabakaran S."/>
            <person name="Witkowska E."/>
            <person name="Larue G.E."/>
            <person name="Fisher S."/>
            <person name="Freeman R.M."/>
            <person name="Gunawardena J."/>
            <person name="Chu W."/>
            <person name="Stover N.A."/>
            <person name="Gregory B.D."/>
            <person name="Nowacki M."/>
            <person name="Derisi J."/>
            <person name="Roy S.W."/>
            <person name="Marshall W.F."/>
            <person name="Sood P."/>
        </authorList>
    </citation>
    <scope>NUCLEOTIDE SEQUENCE [LARGE SCALE GENOMIC DNA]</scope>
    <source>
        <strain evidence="3">WM001</strain>
    </source>
</reference>
<feature type="domain" description="Rap-GAP" evidence="2">
    <location>
        <begin position="1010"/>
        <end position="1222"/>
    </location>
</feature>
<dbReference type="GO" id="GO:0005096">
    <property type="term" value="F:GTPase activator activity"/>
    <property type="evidence" value="ECO:0007669"/>
    <property type="project" value="UniProtKB-KW"/>
</dbReference>
<dbReference type="SUPFAM" id="SSF111347">
    <property type="entry name" value="Rap/Ran-GAP"/>
    <property type="match status" value="1"/>
</dbReference>
<dbReference type="InterPro" id="IPR000331">
    <property type="entry name" value="Rap/Ran_GAP_dom"/>
</dbReference>
<proteinExistence type="predicted"/>
<dbReference type="EMBL" id="MPUH01000899">
    <property type="protein sequence ID" value="OMJ72469.1"/>
    <property type="molecule type" value="Genomic_DNA"/>
</dbReference>
<dbReference type="PANTHER" id="PTHR10063:SF11">
    <property type="entry name" value="RHO GTPASE-ACTIVATING PROTEIN CG5521-RELATED"/>
    <property type="match status" value="1"/>
</dbReference>
<dbReference type="PROSITE" id="PS50085">
    <property type="entry name" value="RAPGAP"/>
    <property type="match status" value="1"/>
</dbReference>
<sequence>MSLWKWFSGKPSADNLAEMQEILYEEKSLAKRHSIMINSIQRQLKSTSEKFDLKLYDFFKKNSEIFTTICLSYIFQTDPKCKPKSWEEITDTFIALVEMTRYGQIRKVEDIQNIAKACLQDGNRYELKHYGLQLVLNLVSHKEMLHIPFDIFQAAIDFSVFTNDHSLQLTNRHVLSSTEEVKWIGPIKELLSRTPLKFPELKNIQSFIPHNELVREMITLFKDVLQYTLSGAIIQNTVNYSEHFRKWLGILRRSYLLVLYPDLIDNSYNGGFNKCPHLLHHLVIYWINRFTKKPEIVSFMFVAEQDRKLILGILEKSFVLFTQDSPLSIKNALKSYGIFESWIVNKRNLELKDITLEEFFLTIVKHTTCIFNYKKDTSKSRIEICAQSFNIFNLFHDKFPDNLDFIKTLLSLCDILKKQEPCNELIERLSVFILKVMKRGVIASQSSFAKTTKDFKPYLHQWANKHTLIIQEWKNKIFELSIETNYSLYTNINNINFWLDYIKLLGDPLDFCEDAQNEWVCSLHQIIFNLLEKIVSPVVLLQCFLTDLSRLILEGYESTQKTSLDTVCLLYTKSSYERPSAIQTQHLFYLLSVAIQRIHLKESILSHSPKLLDYYGIHPLLKDLISLSFIYMNEGLLLVYRICCLPNYYRKTPLLSLDGSTTTYLALKNDVYSFFVKRLTESPRTCVIDAFTVFIVEEIACQNNEMVKEGIDILMNICNNKESNISFSALQSVGVIAPIFPSHQHYILDFVIKNILDQEKFSNDYLIMAIFDLIVSLLMNLKTKVTENMLQQLFDKVADFSESIIENSKLKIFLDLFLSFLSFYYLNFPVQDNCIEIFDSNIKDKLSSAEEYYSLNNNTIITLHKNNFIIRNEFGKYLWTCSNFDIFDASDKTEAKDKLLKIFKKSKISLKVQENPHPLSQSETLELLISFIHNNYEPYLAGCPVNSYEDIPKKIEYIENLENNIIESHDKINLKNIKKSSSVSKILIANLGFLNELVPLESSEKLDRALGLLDCIRAREQVKIGVLYVKPGQDDEKDILANDSCSKGFQEFLTKLGRVVELENYGAYLGGLDQKGSCGKISISYTDWEHDVMFHVPVLIPTDINDNLQVIKKRHVGNDQVVIIWSENWKEYRQDTIVTHFNFVNIIIYPLEKLLYRIQIQVKSQVRNVEFGPLKDGMVVHWKVLPILVRLTAINANKMLKINKHPSFEKQPFIRSKSIREIIRDNGVEPVTISKKLARQSLTHYSHSSMESSRQSPF</sequence>
<organism evidence="3 4">
    <name type="scientific">Stentor coeruleus</name>
    <dbReference type="NCBI Taxonomy" id="5963"/>
    <lineage>
        <taxon>Eukaryota</taxon>
        <taxon>Sar</taxon>
        <taxon>Alveolata</taxon>
        <taxon>Ciliophora</taxon>
        <taxon>Postciliodesmatophora</taxon>
        <taxon>Heterotrichea</taxon>
        <taxon>Heterotrichida</taxon>
        <taxon>Stentoridae</taxon>
        <taxon>Stentor</taxon>
    </lineage>
</organism>